<organism evidence="1">
    <name type="scientific">gut metagenome</name>
    <dbReference type="NCBI Taxonomy" id="749906"/>
    <lineage>
        <taxon>unclassified sequences</taxon>
        <taxon>metagenomes</taxon>
        <taxon>organismal metagenomes</taxon>
    </lineage>
</organism>
<accession>J9FZQ7</accession>
<proteinExistence type="predicted"/>
<comment type="caution">
    <text evidence="1">The sequence shown here is derived from an EMBL/GenBank/DDBJ whole genome shotgun (WGS) entry which is preliminary data.</text>
</comment>
<sequence length="38" mass="4305">GNVHKEQLVYKAVKKECDGRPFSFAYPLPAYGVAVFQF</sequence>
<evidence type="ECO:0000313" key="1">
    <source>
        <dbReference type="EMBL" id="EJW92844.1"/>
    </source>
</evidence>
<gene>
    <name evidence="1" type="ORF">EVA_19049</name>
</gene>
<reference evidence="1" key="1">
    <citation type="journal article" date="2012" name="PLoS ONE">
        <title>Gene sets for utilization of primary and secondary nutrition supplies in the distal gut of endangered iberian lynx.</title>
        <authorList>
            <person name="Alcaide M."/>
            <person name="Messina E."/>
            <person name="Richter M."/>
            <person name="Bargiela R."/>
            <person name="Peplies J."/>
            <person name="Huws S.A."/>
            <person name="Newbold C.J."/>
            <person name="Golyshin P.N."/>
            <person name="Simon M.A."/>
            <person name="Lopez G."/>
            <person name="Yakimov M.M."/>
            <person name="Ferrer M."/>
        </authorList>
    </citation>
    <scope>NUCLEOTIDE SEQUENCE</scope>
</reference>
<protein>
    <submittedName>
        <fullName evidence="1">Uncharacterized protein</fullName>
    </submittedName>
</protein>
<name>J9FZQ7_9ZZZZ</name>
<feature type="non-terminal residue" evidence="1">
    <location>
        <position position="1"/>
    </location>
</feature>
<dbReference type="AlphaFoldDB" id="J9FZQ7"/>
<dbReference type="EMBL" id="AMCI01007303">
    <property type="protein sequence ID" value="EJW92844.1"/>
    <property type="molecule type" value="Genomic_DNA"/>
</dbReference>